<gene>
    <name evidence="6" type="ORF">NFI88_04845</name>
</gene>
<evidence type="ECO:0000256" key="1">
    <source>
        <dbReference type="ARBA" id="ARBA00022475"/>
    </source>
</evidence>
<keyword evidence="1" id="KW-1003">Cell membrane</keyword>
<feature type="transmembrane region" description="Helical" evidence="5">
    <location>
        <begin position="12"/>
        <end position="32"/>
    </location>
</feature>
<evidence type="ECO:0000256" key="4">
    <source>
        <dbReference type="ARBA" id="ARBA00023136"/>
    </source>
</evidence>
<organism evidence="6 7">
    <name type="scientific">Rhizosaccharibacter radicis</name>
    <dbReference type="NCBI Taxonomy" id="2782605"/>
    <lineage>
        <taxon>Bacteria</taxon>
        <taxon>Pseudomonadati</taxon>
        <taxon>Pseudomonadota</taxon>
        <taxon>Alphaproteobacteria</taxon>
        <taxon>Acetobacterales</taxon>
        <taxon>Acetobacteraceae</taxon>
        <taxon>Rhizosaccharibacter</taxon>
    </lineage>
</organism>
<keyword evidence="2 5" id="KW-0812">Transmembrane</keyword>
<feature type="transmembrane region" description="Helical" evidence="5">
    <location>
        <begin position="44"/>
        <end position="66"/>
    </location>
</feature>
<name>A0ABT1VUZ7_9PROT</name>
<evidence type="ECO:0000256" key="3">
    <source>
        <dbReference type="ARBA" id="ARBA00022989"/>
    </source>
</evidence>
<keyword evidence="3 5" id="KW-1133">Transmembrane helix</keyword>
<evidence type="ECO:0000256" key="5">
    <source>
        <dbReference type="SAM" id="Phobius"/>
    </source>
</evidence>
<dbReference type="Pfam" id="PF07869">
    <property type="entry name" value="DUF1656"/>
    <property type="match status" value="1"/>
</dbReference>
<reference evidence="6 7" key="1">
    <citation type="submission" date="2022-06" db="EMBL/GenBank/DDBJ databases">
        <title>Rhizosaccharibacter gen. nov. sp. nov. KSS12, endophytic bacteria isolated from sugarcane.</title>
        <authorList>
            <person name="Pitiwittayakul N."/>
        </authorList>
    </citation>
    <scope>NUCLEOTIDE SEQUENCE [LARGE SCALE GENOMIC DNA]</scope>
    <source>
        <strain evidence="6 7">KSS12</strain>
    </source>
</reference>
<sequence>MIPLREIDVLGVFVSPAACCIPVAVFAAALLRRLLDRTAINRHVWNRALFDLSVMMILGFLLILSLRFGE</sequence>
<dbReference type="Proteomes" id="UP001524547">
    <property type="component" value="Unassembled WGS sequence"/>
</dbReference>
<dbReference type="RefSeq" id="WP_422918917.1">
    <property type="nucleotide sequence ID" value="NZ_JAMZEJ010000003.1"/>
</dbReference>
<keyword evidence="7" id="KW-1185">Reference proteome</keyword>
<evidence type="ECO:0000313" key="6">
    <source>
        <dbReference type="EMBL" id="MCQ8240168.1"/>
    </source>
</evidence>
<keyword evidence="4 5" id="KW-0472">Membrane</keyword>
<dbReference type="EMBL" id="JAMZEJ010000003">
    <property type="protein sequence ID" value="MCQ8240168.1"/>
    <property type="molecule type" value="Genomic_DNA"/>
</dbReference>
<protein>
    <submittedName>
        <fullName evidence="6">DUF1656 domain-containing protein</fullName>
    </submittedName>
</protein>
<accession>A0ABT1VUZ7</accession>
<dbReference type="InterPro" id="IPR012451">
    <property type="entry name" value="DUF1656"/>
</dbReference>
<evidence type="ECO:0000313" key="7">
    <source>
        <dbReference type="Proteomes" id="UP001524547"/>
    </source>
</evidence>
<evidence type="ECO:0000256" key="2">
    <source>
        <dbReference type="ARBA" id="ARBA00022692"/>
    </source>
</evidence>
<comment type="caution">
    <text evidence="6">The sequence shown here is derived from an EMBL/GenBank/DDBJ whole genome shotgun (WGS) entry which is preliminary data.</text>
</comment>
<proteinExistence type="predicted"/>